<dbReference type="InterPro" id="IPR013230">
    <property type="entry name" value="Peptidase_M15A_C"/>
</dbReference>
<sequence length="93" mass="10596">MNYCDWYKHIGGSTNSKHCLGRAVDIEVPGISNIELATWIRDNLDYDKLILECYRQGEPRSGWVHVGLAQSHKDNRNIALTYSNRVYSQGLVA</sequence>
<accession>A0A420EIJ2</accession>
<reference evidence="2 3" key="1">
    <citation type="submission" date="2018-09" db="EMBL/GenBank/DDBJ databases">
        <authorList>
            <person name="Wang Z."/>
        </authorList>
    </citation>
    <scope>NUCLEOTIDE SEQUENCE [LARGE SCALE GENOMIC DNA]</scope>
    <source>
        <strain evidence="2 3">ALS 81</strain>
    </source>
</reference>
<keyword evidence="3" id="KW-1185">Reference proteome</keyword>
<evidence type="ECO:0000313" key="2">
    <source>
        <dbReference type="EMBL" id="RKF20386.1"/>
    </source>
</evidence>
<dbReference type="RefSeq" id="WP_120354390.1">
    <property type="nucleotide sequence ID" value="NZ_RAQO01000004.1"/>
</dbReference>
<evidence type="ECO:0000259" key="1">
    <source>
        <dbReference type="Pfam" id="PF08291"/>
    </source>
</evidence>
<name>A0A420EIJ2_9ALTE</name>
<comment type="caution">
    <text evidence="2">The sequence shown here is derived from an EMBL/GenBank/DDBJ whole genome shotgun (WGS) entry which is preliminary data.</text>
</comment>
<dbReference type="EMBL" id="RAQO01000004">
    <property type="protein sequence ID" value="RKF20386.1"/>
    <property type="molecule type" value="Genomic_DNA"/>
</dbReference>
<dbReference type="AlphaFoldDB" id="A0A420EIJ2"/>
<dbReference type="SUPFAM" id="SSF55166">
    <property type="entry name" value="Hedgehog/DD-peptidase"/>
    <property type="match status" value="1"/>
</dbReference>
<evidence type="ECO:0000313" key="3">
    <source>
        <dbReference type="Proteomes" id="UP000286482"/>
    </source>
</evidence>
<feature type="domain" description="Peptidase M15A C-terminal" evidence="1">
    <location>
        <begin position="8"/>
        <end position="44"/>
    </location>
</feature>
<organism evidence="2 3">
    <name type="scientific">Alginatibacterium sediminis</name>
    <dbReference type="NCBI Taxonomy" id="2164068"/>
    <lineage>
        <taxon>Bacteria</taxon>
        <taxon>Pseudomonadati</taxon>
        <taxon>Pseudomonadota</taxon>
        <taxon>Gammaproteobacteria</taxon>
        <taxon>Alteromonadales</taxon>
        <taxon>Alteromonadaceae</taxon>
        <taxon>Alginatibacterium</taxon>
    </lineage>
</organism>
<dbReference type="OrthoDB" id="5242612at2"/>
<gene>
    <name evidence="2" type="ORF">DBZ36_08080</name>
</gene>
<proteinExistence type="predicted"/>
<dbReference type="InterPro" id="IPR009045">
    <property type="entry name" value="Zn_M74/Hedgehog-like"/>
</dbReference>
<dbReference type="Pfam" id="PF08291">
    <property type="entry name" value="Peptidase_M15_3"/>
    <property type="match status" value="1"/>
</dbReference>
<dbReference type="Proteomes" id="UP000286482">
    <property type="component" value="Unassembled WGS sequence"/>
</dbReference>
<protein>
    <recommendedName>
        <fullName evidence="1">Peptidase M15A C-terminal domain-containing protein</fullName>
    </recommendedName>
</protein>
<dbReference type="Gene3D" id="3.30.1380.10">
    <property type="match status" value="1"/>
</dbReference>